<dbReference type="Pfam" id="PF12697">
    <property type="entry name" value="Abhydrolase_6"/>
    <property type="match status" value="1"/>
</dbReference>
<gene>
    <name evidence="3" type="ORF">ACFO3Q_08840</name>
</gene>
<dbReference type="InterPro" id="IPR000073">
    <property type="entry name" value="AB_hydrolase_1"/>
</dbReference>
<dbReference type="GO" id="GO:0016787">
    <property type="term" value="F:hydrolase activity"/>
    <property type="evidence" value="ECO:0007669"/>
    <property type="project" value="UniProtKB-KW"/>
</dbReference>
<dbReference type="PANTHER" id="PTHR43798">
    <property type="entry name" value="MONOACYLGLYCEROL LIPASE"/>
    <property type="match status" value="1"/>
</dbReference>
<organism evidence="3 4">
    <name type="scientific">Coralloluteibacterium thermophilum</name>
    <dbReference type="NCBI Taxonomy" id="2707049"/>
    <lineage>
        <taxon>Bacteria</taxon>
        <taxon>Pseudomonadati</taxon>
        <taxon>Pseudomonadota</taxon>
        <taxon>Gammaproteobacteria</taxon>
        <taxon>Lysobacterales</taxon>
        <taxon>Lysobacteraceae</taxon>
        <taxon>Coralloluteibacterium</taxon>
    </lineage>
</organism>
<dbReference type="Gene3D" id="3.40.50.1820">
    <property type="entry name" value="alpha/beta hydrolase"/>
    <property type="match status" value="1"/>
</dbReference>
<dbReference type="InterPro" id="IPR029058">
    <property type="entry name" value="AB_hydrolase_fold"/>
</dbReference>
<dbReference type="SUPFAM" id="SSF53474">
    <property type="entry name" value="alpha/beta-Hydrolases"/>
    <property type="match status" value="1"/>
</dbReference>
<dbReference type="Proteomes" id="UP001595892">
    <property type="component" value="Unassembled WGS sequence"/>
</dbReference>
<evidence type="ECO:0000259" key="2">
    <source>
        <dbReference type="Pfam" id="PF12697"/>
    </source>
</evidence>
<keyword evidence="1 3" id="KW-0378">Hydrolase</keyword>
<evidence type="ECO:0000256" key="1">
    <source>
        <dbReference type="ARBA" id="ARBA00022801"/>
    </source>
</evidence>
<name>A0ABV9NLG7_9GAMM</name>
<dbReference type="EMBL" id="JBHSGG010000024">
    <property type="protein sequence ID" value="MFC4728274.1"/>
    <property type="molecule type" value="Genomic_DNA"/>
</dbReference>
<keyword evidence="4" id="KW-1185">Reference proteome</keyword>
<sequence length="258" mass="27212">MRWTQIAPPPGCGTGRPLHVRALTGRGTPPPGPPVVLLHGYGIGSSYLVPLAARLAAHGPVHVPELPGHGASAHAPRPLDVEGLAAAAEAWMTANAIEDAVLVGHSLGCQVAAEVAARRPDRVRALVLVGPTCDASGRRVRTQLLRALRGGAHERPSFAVWTARDYPRAGGAVLAGELRAMVAHRIERPLVRLRIPVRVIRGARDPIAPQRWAERVARIAGAPPPIVVPRWGHAVHYDAPEAVADVVRALARTPAAAD</sequence>
<protein>
    <submittedName>
        <fullName evidence="3">Alpha/beta fold hydrolase</fullName>
    </submittedName>
</protein>
<evidence type="ECO:0000313" key="3">
    <source>
        <dbReference type="EMBL" id="MFC4728274.1"/>
    </source>
</evidence>
<reference evidence="4" key="1">
    <citation type="journal article" date="2019" name="Int. J. Syst. Evol. Microbiol.">
        <title>The Global Catalogue of Microorganisms (GCM) 10K type strain sequencing project: providing services to taxonomists for standard genome sequencing and annotation.</title>
        <authorList>
            <consortium name="The Broad Institute Genomics Platform"/>
            <consortium name="The Broad Institute Genome Sequencing Center for Infectious Disease"/>
            <person name="Wu L."/>
            <person name="Ma J."/>
        </authorList>
    </citation>
    <scope>NUCLEOTIDE SEQUENCE [LARGE SCALE GENOMIC DNA]</scope>
    <source>
        <strain evidence="4">CGMCC 1.13574</strain>
    </source>
</reference>
<proteinExistence type="predicted"/>
<comment type="caution">
    <text evidence="3">The sequence shown here is derived from an EMBL/GenBank/DDBJ whole genome shotgun (WGS) entry which is preliminary data.</text>
</comment>
<accession>A0ABV9NLG7</accession>
<evidence type="ECO:0000313" key="4">
    <source>
        <dbReference type="Proteomes" id="UP001595892"/>
    </source>
</evidence>
<dbReference type="PANTHER" id="PTHR43798:SF31">
    <property type="entry name" value="AB HYDROLASE SUPERFAMILY PROTEIN YCLE"/>
    <property type="match status" value="1"/>
</dbReference>
<feature type="domain" description="AB hydrolase-1" evidence="2">
    <location>
        <begin position="35"/>
        <end position="246"/>
    </location>
</feature>
<dbReference type="InterPro" id="IPR050266">
    <property type="entry name" value="AB_hydrolase_sf"/>
</dbReference>